<dbReference type="GO" id="GO:0005615">
    <property type="term" value="C:extracellular space"/>
    <property type="evidence" value="ECO:0007669"/>
    <property type="project" value="TreeGrafter"/>
</dbReference>
<feature type="disulfide bond" evidence="2">
    <location>
        <begin position="321"/>
        <end position="331"/>
    </location>
</feature>
<dbReference type="PROSITE" id="PS51257">
    <property type="entry name" value="PROKAR_LIPOPROTEIN"/>
    <property type="match status" value="1"/>
</dbReference>
<dbReference type="InterPro" id="IPR036772">
    <property type="entry name" value="SRCR-like_dom_sf"/>
</dbReference>
<feature type="signal peptide" evidence="3">
    <location>
        <begin position="1"/>
        <end position="24"/>
    </location>
</feature>
<dbReference type="GO" id="GO:0016020">
    <property type="term" value="C:membrane"/>
    <property type="evidence" value="ECO:0007669"/>
    <property type="project" value="InterPro"/>
</dbReference>
<dbReference type="AlphaFoldDB" id="A0A7M5WVW3"/>
<dbReference type="PROSITE" id="PS50287">
    <property type="entry name" value="SRCR_2"/>
    <property type="match status" value="1"/>
</dbReference>
<dbReference type="GO" id="GO:0004720">
    <property type="term" value="F:protein-lysine 6-oxidase activity"/>
    <property type="evidence" value="ECO:0007669"/>
    <property type="project" value="TreeGrafter"/>
</dbReference>
<dbReference type="GeneID" id="136806816"/>
<protein>
    <recommendedName>
        <fullName evidence="4">SRCR domain-containing protein</fullName>
    </recommendedName>
</protein>
<evidence type="ECO:0000256" key="2">
    <source>
        <dbReference type="PROSITE-ProRule" id="PRU00196"/>
    </source>
</evidence>
<comment type="caution">
    <text evidence="2">Lacks conserved residue(s) required for the propagation of feature annotation.</text>
</comment>
<sequence>MKDPVIFLLSSLLFLGCLARIAIGESIFKSPEKEVSNSKLSDVLLSPKKAVQFLSTRVRRGLGSSYEECCSESGGCTREEINEYSYANSRVIKYLREISYCRYWYCDSGYSISSWQRCNLRIDCGSNCEDEKDCSFPKSKNLKIEYADSHLLGNNKAVIIRYGQSKIPLRLSNQKTAKVVCKSLGFRSALVIYSTRSRKIRGNDKTYISIKCEGSERDFTRCKYDLKASKNDWMSFTEIKCYDKHSLSLRKGYGESKWYRRFGAVYLSGRPICYNSWKAWGENEANAICREFSRFYIGKPFNATALVNDTWLSATVTDLECDRSSQRFSECKANRGGYCHSKAGVVCISGYYSFSLKNGERGLLEAIDIPIIATKPIQWTFNNTKVICDKETGIPYGKHEQILVEDQNNTTCLVRDVECEGYEDSLAECSFGITPYECPETFYQISIDCISCRANDFTYIIREVNTTGTRQEQYNSILNVLENLKARCGDWSCYTHDYFANEHLHAYCVTWSALQRLKYLLKPRPNKFVYLNTEYDSTSMVREKRWEERFSELHEAILKLSTSITKSQLQVSKRFQEIATFKTEKIKTKVNEFLVPRERQLALLFDSQTYHLLREQLVKLKNEATIVKEKELAEATIDTILSFVSALFQIGEDWFEQLISLAKDGVSQIHQAKTESKRVAYLVGETKKLSPIIERFRQHFEKNKVDLKAARRFLLVIKVDKERFDSHAAAEFLDRYGGVGEIAIEPNEFSLLGDILSNVVEGLCGVIIESRSILATDAIQSEAQDGLCAETRKTMNSVLTIIQEINSNEATMAQALEDLAQAKLEESSAYELSKSLENNIQSDLELKLKQMLSIFIIKVQKRNLIEEACDKITYLNHGHEKDFCTQIKQNIDDVNIDRLIAFYQRDMCLNPTFASALIPITSKQRKDGTIDLSQLLQKSNDTLWKTSGEVLLKIPNDHKWLSDHGWIQEEDTGPFFIKQFEIFMPPQHPSKGGPYRVETKIEMIKNTLNKVQYMFDEPMSFGVDYEDNVGFLSCRGHRYSPYQTCSTDQTYSVCITKSGTLPGPYYPSADSTWKISVRSKYELPNVYSSTPFHLQAKLQICSTQPKKVNRRQRDRSSSRPGCCTNKQYSDVKERIKASGNNPCKPCPAGMSRLGGYFCENCPPGMKPSPDVYGCQSCPPGTQNQKSDSSKCL</sequence>
<dbReference type="GO" id="GO:0030199">
    <property type="term" value="P:collagen fibril organization"/>
    <property type="evidence" value="ECO:0007669"/>
    <property type="project" value="TreeGrafter"/>
</dbReference>
<reference evidence="5" key="1">
    <citation type="submission" date="2021-01" db="UniProtKB">
        <authorList>
            <consortium name="EnsemblMetazoa"/>
        </authorList>
    </citation>
    <scope>IDENTIFICATION</scope>
</reference>
<evidence type="ECO:0000259" key="4">
    <source>
        <dbReference type="PROSITE" id="PS50287"/>
    </source>
</evidence>
<dbReference type="InterPro" id="IPR050912">
    <property type="entry name" value="LOX-like_protein"/>
</dbReference>
<dbReference type="PANTHER" id="PTHR45817:SF4">
    <property type="entry name" value="LYSYL OXIDASE-LIKE-RELATED"/>
    <property type="match status" value="1"/>
</dbReference>
<dbReference type="SUPFAM" id="SSF56487">
    <property type="entry name" value="SRCR-like"/>
    <property type="match status" value="1"/>
</dbReference>
<dbReference type="Gene3D" id="3.10.250.10">
    <property type="entry name" value="SRCR-like domain"/>
    <property type="match status" value="2"/>
</dbReference>
<dbReference type="EnsemblMetazoa" id="CLYHEMT013679.1">
    <property type="protein sequence ID" value="CLYHEMP013679.1"/>
    <property type="gene ID" value="CLYHEMG013679"/>
</dbReference>
<name>A0A7M5WVW3_9CNID</name>
<evidence type="ECO:0000256" key="1">
    <source>
        <dbReference type="ARBA" id="ARBA00023157"/>
    </source>
</evidence>
<evidence type="ECO:0000313" key="6">
    <source>
        <dbReference type="Proteomes" id="UP000594262"/>
    </source>
</evidence>
<keyword evidence="3" id="KW-0732">Signal</keyword>
<keyword evidence="6" id="KW-1185">Reference proteome</keyword>
<feature type="chain" id="PRO_5029832902" description="SRCR domain-containing protein" evidence="3">
    <location>
        <begin position="25"/>
        <end position="1192"/>
    </location>
</feature>
<dbReference type="Proteomes" id="UP000594262">
    <property type="component" value="Unplaced"/>
</dbReference>
<feature type="domain" description="SRCR" evidence="4">
    <location>
        <begin position="239"/>
        <end position="348"/>
    </location>
</feature>
<dbReference type="PANTHER" id="PTHR45817">
    <property type="entry name" value="LYSYL OXIDASE-LIKE-RELATED"/>
    <property type="match status" value="1"/>
</dbReference>
<accession>A0A7M5WVW3</accession>
<evidence type="ECO:0000256" key="3">
    <source>
        <dbReference type="SAM" id="SignalP"/>
    </source>
</evidence>
<dbReference type="OrthoDB" id="5957039at2759"/>
<proteinExistence type="predicted"/>
<dbReference type="RefSeq" id="XP_066919497.1">
    <property type="nucleotide sequence ID" value="XM_067063396.1"/>
</dbReference>
<organism evidence="5 6">
    <name type="scientific">Clytia hemisphaerica</name>
    <dbReference type="NCBI Taxonomy" id="252671"/>
    <lineage>
        <taxon>Eukaryota</taxon>
        <taxon>Metazoa</taxon>
        <taxon>Cnidaria</taxon>
        <taxon>Hydrozoa</taxon>
        <taxon>Hydroidolina</taxon>
        <taxon>Leptothecata</taxon>
        <taxon>Obeliida</taxon>
        <taxon>Clytiidae</taxon>
        <taxon>Clytia</taxon>
    </lineage>
</organism>
<evidence type="ECO:0000313" key="5">
    <source>
        <dbReference type="EnsemblMetazoa" id="CLYHEMP013679.1"/>
    </source>
</evidence>
<dbReference type="InterPro" id="IPR001190">
    <property type="entry name" value="SRCR"/>
</dbReference>
<keyword evidence="1 2" id="KW-1015">Disulfide bond</keyword>